<evidence type="ECO:0000313" key="3">
    <source>
        <dbReference type="Proteomes" id="UP000474778"/>
    </source>
</evidence>
<accession>A0A6L7I0J8</accession>
<keyword evidence="3" id="KW-1185">Reference proteome</keyword>
<reference evidence="2 3" key="1">
    <citation type="submission" date="2019-12" db="EMBL/GenBank/DDBJ databases">
        <title>Shewanella insulae sp. nov., isolated from a tidal flat.</title>
        <authorList>
            <person name="Yoon J.-H."/>
        </authorList>
    </citation>
    <scope>NUCLEOTIDE SEQUENCE [LARGE SCALE GENOMIC DNA]</scope>
    <source>
        <strain evidence="2 3">JBTF-M18</strain>
    </source>
</reference>
<keyword evidence="1" id="KW-0812">Transmembrane</keyword>
<gene>
    <name evidence="2" type="ORF">GNT65_15465</name>
</gene>
<feature type="transmembrane region" description="Helical" evidence="1">
    <location>
        <begin position="70"/>
        <end position="90"/>
    </location>
</feature>
<dbReference type="AlphaFoldDB" id="A0A6L7I0J8"/>
<organism evidence="2 3">
    <name type="scientific">Shewanella insulae</name>
    <dbReference type="NCBI Taxonomy" id="2681496"/>
    <lineage>
        <taxon>Bacteria</taxon>
        <taxon>Pseudomonadati</taxon>
        <taxon>Pseudomonadota</taxon>
        <taxon>Gammaproteobacteria</taxon>
        <taxon>Alteromonadales</taxon>
        <taxon>Shewanellaceae</taxon>
        <taxon>Shewanella</taxon>
    </lineage>
</organism>
<protein>
    <submittedName>
        <fullName evidence="2">Uncharacterized protein</fullName>
    </submittedName>
</protein>
<name>A0A6L7I0J8_9GAMM</name>
<feature type="transmembrane region" description="Helical" evidence="1">
    <location>
        <begin position="12"/>
        <end position="31"/>
    </location>
</feature>
<dbReference type="Proteomes" id="UP000474778">
    <property type="component" value="Unassembled WGS sequence"/>
</dbReference>
<keyword evidence="1" id="KW-0472">Membrane</keyword>
<dbReference type="RefSeq" id="WP_160797792.1">
    <property type="nucleotide sequence ID" value="NZ_CANMWR010000001.1"/>
</dbReference>
<evidence type="ECO:0000256" key="1">
    <source>
        <dbReference type="SAM" id="Phobius"/>
    </source>
</evidence>
<keyword evidence="1" id="KW-1133">Transmembrane helix</keyword>
<evidence type="ECO:0000313" key="2">
    <source>
        <dbReference type="EMBL" id="MXR70062.1"/>
    </source>
</evidence>
<feature type="transmembrane region" description="Helical" evidence="1">
    <location>
        <begin position="37"/>
        <end position="58"/>
    </location>
</feature>
<proteinExistence type="predicted"/>
<sequence>MFPYPEQYRLAAPPLVTALMVLWSILSRALFGDDSAIAFYPLFMLFPLNILLHGKLIWQAKGIERLDQGIYAFIHLSLAFVVWTFAIMHVNGHGF</sequence>
<dbReference type="EMBL" id="WRPA01000015">
    <property type="protein sequence ID" value="MXR70062.1"/>
    <property type="molecule type" value="Genomic_DNA"/>
</dbReference>
<comment type="caution">
    <text evidence="2">The sequence shown here is derived from an EMBL/GenBank/DDBJ whole genome shotgun (WGS) entry which is preliminary data.</text>
</comment>